<dbReference type="SUPFAM" id="SSF53474">
    <property type="entry name" value="alpha/beta-Hydrolases"/>
    <property type="match status" value="1"/>
</dbReference>
<evidence type="ECO:0000313" key="2">
    <source>
        <dbReference type="EMBL" id="ASU78449.1"/>
    </source>
</evidence>
<dbReference type="InterPro" id="IPR003140">
    <property type="entry name" value="PLipase/COase/thioEstase"/>
</dbReference>
<name>A0A099D7K9_9ACTN</name>
<dbReference type="GO" id="GO:0016787">
    <property type="term" value="F:hydrolase activity"/>
    <property type="evidence" value="ECO:0007669"/>
    <property type="project" value="InterPro"/>
</dbReference>
<dbReference type="AlphaFoldDB" id="A0A099D7K9"/>
<dbReference type="EMBL" id="JPMV01000013">
    <property type="protein sequence ID" value="KGI82108.1"/>
    <property type="molecule type" value="Genomic_DNA"/>
</dbReference>
<dbReference type="eggNOG" id="COG0400">
    <property type="taxonomic scope" value="Bacteria"/>
</dbReference>
<evidence type="ECO:0000259" key="1">
    <source>
        <dbReference type="Pfam" id="PF02230"/>
    </source>
</evidence>
<dbReference type="KEGG" id="aey:CDG81_09350"/>
<organism evidence="2 5">
    <name type="scientific">Actinopolyspora erythraea</name>
    <dbReference type="NCBI Taxonomy" id="414996"/>
    <lineage>
        <taxon>Bacteria</taxon>
        <taxon>Bacillati</taxon>
        <taxon>Actinomycetota</taxon>
        <taxon>Actinomycetes</taxon>
        <taxon>Actinopolysporales</taxon>
        <taxon>Actinopolysporaceae</taxon>
        <taxon>Actinopolyspora</taxon>
    </lineage>
</organism>
<accession>A0A099D7K9</accession>
<dbReference type="Gene3D" id="3.40.50.1820">
    <property type="entry name" value="alpha/beta hydrolase"/>
    <property type="match status" value="1"/>
</dbReference>
<gene>
    <name evidence="2" type="ORF">CDG81_09350</name>
    <name evidence="3" type="ORF">IL38_07300</name>
</gene>
<sequence>MSHGELPLRHEFVEGTPGSPVLLMLHGTGGTPHEMLALGRELHPDAALLAPAGRISENGTARWFRRYAEGVFDEEDVLVRAEELAGFVQQARRHYGVSGRGLVAVGFSNGANIAAALTLLRPDVLTEAVLFAGMLPLGDPPRHSLRGSRVWMSNGDHDPMAPSPSADRLAGTLRARGAGVAAHRHPGGHEITAEALRRAADRLREPR</sequence>
<dbReference type="RefSeq" id="WP_043571681.1">
    <property type="nucleotide sequence ID" value="NZ_CP022752.1"/>
</dbReference>
<feature type="domain" description="Phospholipase/carboxylesterase/thioesterase" evidence="1">
    <location>
        <begin position="17"/>
        <end position="203"/>
    </location>
</feature>
<dbReference type="EMBL" id="CP022752">
    <property type="protein sequence ID" value="ASU78449.1"/>
    <property type="molecule type" value="Genomic_DNA"/>
</dbReference>
<dbReference type="Pfam" id="PF02230">
    <property type="entry name" value="Abhydrolase_2"/>
    <property type="match status" value="1"/>
</dbReference>
<dbReference type="HOGENOM" id="CLU_049413_6_1_11"/>
<protein>
    <submittedName>
        <fullName evidence="2">Phospholipase</fullName>
    </submittedName>
</protein>
<keyword evidence="4" id="KW-1185">Reference proteome</keyword>
<dbReference type="Proteomes" id="UP000029737">
    <property type="component" value="Unassembled WGS sequence"/>
</dbReference>
<evidence type="ECO:0000313" key="4">
    <source>
        <dbReference type="Proteomes" id="UP000029737"/>
    </source>
</evidence>
<proteinExistence type="predicted"/>
<evidence type="ECO:0000313" key="5">
    <source>
        <dbReference type="Proteomes" id="UP000215043"/>
    </source>
</evidence>
<dbReference type="Proteomes" id="UP000215043">
    <property type="component" value="Chromosome"/>
</dbReference>
<evidence type="ECO:0000313" key="3">
    <source>
        <dbReference type="EMBL" id="KGI82108.1"/>
    </source>
</evidence>
<reference evidence="3 4" key="1">
    <citation type="journal article" date="2014" name="PLoS ONE">
        <title>Identification and Characterization of a New Erythromycin Biosynthetic Gene Cluster in Actinopolyspora erythraea YIM90600, a Novel Erythronolide-Producing Halophilic Actinomycete Isolated from Salt Field.</title>
        <authorList>
            <person name="Chen D."/>
            <person name="Feng J."/>
            <person name="Huang L."/>
            <person name="Zhang Q."/>
            <person name="Wu J."/>
            <person name="Zhu X."/>
            <person name="Duan Y."/>
            <person name="Xu Z."/>
        </authorList>
    </citation>
    <scope>NUCLEOTIDE SEQUENCE [LARGE SCALE GENOMIC DNA]</scope>
    <source>
        <strain evidence="3 4">YIM90600</strain>
    </source>
</reference>
<reference evidence="2 5" key="2">
    <citation type="submission" date="2017-08" db="EMBL/GenBank/DDBJ databases">
        <title>The complete genome sequence of moderately halophilic actinomycete Actinopolyspora erythraea YIM 90600, the producer of novel erythromycin, novel actinopolysporins A-C and tubercidin.</title>
        <authorList>
            <person name="Yin M."/>
            <person name="Tang S."/>
        </authorList>
    </citation>
    <scope>NUCLEOTIDE SEQUENCE [LARGE SCALE GENOMIC DNA]</scope>
    <source>
        <strain evidence="2 5">YIM 90600</strain>
    </source>
</reference>
<dbReference type="InterPro" id="IPR029058">
    <property type="entry name" value="AB_hydrolase_fold"/>
</dbReference>